<name>A0ABQ4XM17_9ASTR</name>
<proteinExistence type="predicted"/>
<evidence type="ECO:0008006" key="4">
    <source>
        <dbReference type="Google" id="ProtNLM"/>
    </source>
</evidence>
<evidence type="ECO:0000313" key="2">
    <source>
        <dbReference type="EMBL" id="GJS66101.1"/>
    </source>
</evidence>
<reference evidence="2" key="1">
    <citation type="journal article" date="2022" name="Int. J. Mol. Sci.">
        <title>Draft Genome of Tanacetum Coccineum: Genomic Comparison of Closely Related Tanacetum-Family Plants.</title>
        <authorList>
            <person name="Yamashiro T."/>
            <person name="Shiraishi A."/>
            <person name="Nakayama K."/>
            <person name="Satake H."/>
        </authorList>
    </citation>
    <scope>NUCLEOTIDE SEQUENCE</scope>
</reference>
<comment type="caution">
    <text evidence="2">The sequence shown here is derived from an EMBL/GenBank/DDBJ whole genome shotgun (WGS) entry which is preliminary data.</text>
</comment>
<accession>A0ABQ4XM17</accession>
<dbReference type="EMBL" id="BQNB010009625">
    <property type="protein sequence ID" value="GJS66101.1"/>
    <property type="molecule type" value="Genomic_DNA"/>
</dbReference>
<protein>
    <recommendedName>
        <fullName evidence="4">Reverse transcriptase domain-containing protein</fullName>
    </recommendedName>
</protein>
<evidence type="ECO:0000313" key="3">
    <source>
        <dbReference type="Proteomes" id="UP001151760"/>
    </source>
</evidence>
<organism evidence="2 3">
    <name type="scientific">Tanacetum coccineum</name>
    <dbReference type="NCBI Taxonomy" id="301880"/>
    <lineage>
        <taxon>Eukaryota</taxon>
        <taxon>Viridiplantae</taxon>
        <taxon>Streptophyta</taxon>
        <taxon>Embryophyta</taxon>
        <taxon>Tracheophyta</taxon>
        <taxon>Spermatophyta</taxon>
        <taxon>Magnoliopsida</taxon>
        <taxon>eudicotyledons</taxon>
        <taxon>Gunneridae</taxon>
        <taxon>Pentapetalae</taxon>
        <taxon>asterids</taxon>
        <taxon>campanulids</taxon>
        <taxon>Asterales</taxon>
        <taxon>Asteraceae</taxon>
        <taxon>Asteroideae</taxon>
        <taxon>Anthemideae</taxon>
        <taxon>Anthemidinae</taxon>
        <taxon>Tanacetum</taxon>
    </lineage>
</organism>
<keyword evidence="3" id="KW-1185">Reference proteome</keyword>
<evidence type="ECO:0000256" key="1">
    <source>
        <dbReference type="SAM" id="MobiDB-lite"/>
    </source>
</evidence>
<reference evidence="2" key="2">
    <citation type="submission" date="2022-01" db="EMBL/GenBank/DDBJ databases">
        <authorList>
            <person name="Yamashiro T."/>
            <person name="Shiraishi A."/>
            <person name="Satake H."/>
            <person name="Nakayama K."/>
        </authorList>
    </citation>
    <scope>NUCLEOTIDE SEQUENCE</scope>
</reference>
<feature type="compositionally biased region" description="Polar residues" evidence="1">
    <location>
        <begin position="88"/>
        <end position="100"/>
    </location>
</feature>
<dbReference type="Proteomes" id="UP001151760">
    <property type="component" value="Unassembled WGS sequence"/>
</dbReference>
<gene>
    <name evidence="2" type="ORF">Tco_0680665</name>
</gene>
<feature type="region of interest" description="Disordered" evidence="1">
    <location>
        <begin position="74"/>
        <end position="100"/>
    </location>
</feature>
<sequence length="245" mass="27345">MNKMLNEKKALDLLSAPVKAVEEVCVTCGSNHHFNHCPLTRGGNDFPVFHDNIQQFQQTAAVGNFLQRNQSSNLASQVKPQAKPIQAKTKSSSLPSNTFSNQGISQGNYNSYGDSIHGSPIPTAVVEKESELLTTNLLRKHDQNCFHFTPTLPLYLMKANFYALRTSFLNNDPLPSPNQGDYSPGIQKDLKVVEPQKSSLKNATSYEPKVKLPEVKLNELPPHLEYAFLEENNSLPTFQSEFQKI</sequence>